<name>A0ABR8Y9I9_9BACT</name>
<evidence type="ECO:0000313" key="2">
    <source>
        <dbReference type="EMBL" id="MBD8040865.1"/>
    </source>
</evidence>
<keyword evidence="3" id="KW-1185">Reference proteome</keyword>
<protein>
    <submittedName>
        <fullName evidence="2">Uncharacterized protein</fullName>
    </submittedName>
</protein>
<gene>
    <name evidence="2" type="ORF">H9625_10545</name>
</gene>
<accession>A0ABR8Y9I9</accession>
<comment type="caution">
    <text evidence="2">The sequence shown here is derived from an EMBL/GenBank/DDBJ whole genome shotgun (WGS) entry which is preliminary data.</text>
</comment>
<keyword evidence="1" id="KW-0472">Membrane</keyword>
<evidence type="ECO:0000313" key="3">
    <source>
        <dbReference type="Proteomes" id="UP000620874"/>
    </source>
</evidence>
<proteinExistence type="predicted"/>
<keyword evidence="1" id="KW-1133">Transmembrane helix</keyword>
<evidence type="ECO:0000256" key="1">
    <source>
        <dbReference type="SAM" id="Phobius"/>
    </source>
</evidence>
<sequence length="263" mass="30292">MRKLLKEYWWVLLVLVFLPTLLNLCYFIPALNEILEEPKKWTTFWGTYLSAIASFAVVLITWLTLKQMEKQWEDEHRPLLEFYFIKGTLPMDKDKYPVEGHKIGVLNIGKSPATELNFSISQEIINCAKDSAAKEALSKIGSDIQLSLLPNEARRFTICEKTINRVKQTQSMYSYYIADVEVNEIAYEDFAKQIEGLKAMHIKGTYSQGRYKIDIKIPITGIRNSHVSITEAIMNIKSSFDNYMLSIENNGFNVNIKNDGTKQ</sequence>
<keyword evidence="1" id="KW-0812">Transmembrane</keyword>
<dbReference type="EMBL" id="JACSPP010000032">
    <property type="protein sequence ID" value="MBD8040865.1"/>
    <property type="molecule type" value="Genomic_DNA"/>
</dbReference>
<dbReference type="Proteomes" id="UP000620874">
    <property type="component" value="Unassembled WGS sequence"/>
</dbReference>
<organism evidence="2 3">
    <name type="scientific">Phocaeicola intestinalis</name>
    <dbReference type="NCBI Taxonomy" id="2762212"/>
    <lineage>
        <taxon>Bacteria</taxon>
        <taxon>Pseudomonadati</taxon>
        <taxon>Bacteroidota</taxon>
        <taxon>Bacteroidia</taxon>
        <taxon>Bacteroidales</taxon>
        <taxon>Bacteroidaceae</taxon>
        <taxon>Phocaeicola</taxon>
    </lineage>
</organism>
<reference evidence="2 3" key="1">
    <citation type="submission" date="2020-08" db="EMBL/GenBank/DDBJ databases">
        <title>A Genomic Blueprint of the Chicken Gut Microbiome.</title>
        <authorList>
            <person name="Gilroy R."/>
            <person name="Ravi A."/>
            <person name="Getino M."/>
            <person name="Pursley I."/>
            <person name="Horton D.L."/>
            <person name="Alikhan N.-F."/>
            <person name="Baker D."/>
            <person name="Gharbi K."/>
            <person name="Hall N."/>
            <person name="Watson M."/>
            <person name="Adriaenssens E.M."/>
            <person name="Foster-Nyarko E."/>
            <person name="Jarju S."/>
            <person name="Secka A."/>
            <person name="Antonio M."/>
            <person name="Oren A."/>
            <person name="Chaudhuri R."/>
            <person name="La Ragione R.M."/>
            <person name="Hildebrand F."/>
            <person name="Pallen M.J."/>
        </authorList>
    </citation>
    <scope>NUCLEOTIDE SEQUENCE [LARGE SCALE GENOMIC DNA]</scope>
    <source>
        <strain evidence="2 3">Sa1CVN1</strain>
    </source>
</reference>
<feature type="transmembrane region" description="Helical" evidence="1">
    <location>
        <begin position="9"/>
        <end position="31"/>
    </location>
</feature>
<feature type="transmembrane region" description="Helical" evidence="1">
    <location>
        <begin position="43"/>
        <end position="65"/>
    </location>
</feature>
<dbReference type="RefSeq" id="WP_191764293.1">
    <property type="nucleotide sequence ID" value="NZ_JACSPP010000032.1"/>
</dbReference>